<dbReference type="EMBL" id="NPIC01000008">
    <property type="protein sequence ID" value="RDL33928.1"/>
    <property type="molecule type" value="Genomic_DNA"/>
</dbReference>
<dbReference type="Proteomes" id="UP000254866">
    <property type="component" value="Unassembled WGS sequence"/>
</dbReference>
<dbReference type="SUPFAM" id="SSF50978">
    <property type="entry name" value="WD40 repeat-like"/>
    <property type="match status" value="1"/>
</dbReference>
<feature type="compositionally biased region" description="Gly residues" evidence="7">
    <location>
        <begin position="7"/>
        <end position="27"/>
    </location>
</feature>
<sequence>MAWLSGISGGAPGGNVAGNGSLSGDGGPQQQVNQPQGTEYTLQGVMRFLQTEWHRHERDRNGWEIERQEMKGRIARLEGSTRKTDSSNKALKKYVNMLEKALKERDTQVKALKTGKDVDIESIRDMKEKGSTGFKMGQGRPQEKPHSSFLDVEDETEAERLEDDPDRGGLKNFMDKTQGELTYLMVSPSNPVPPRDVHPAAELMMHPSSFGPPQGQPSLEEIYQQQGRQKNMREANMARPSPTPNHHPPPVPVVNSNLPLRNADMQGSRSLADQQPLPQTSQQEWASTFQMADQSREEQGNKATFDSYGRPVNAEELAEKQPPTEADGWDFNESAQFPDPEPQPAPQRPDKDLFPIAQDPPKSPNRGPGSHRRKSSMSRRKSSDHEISLNPNQKVDSGSFKVRFGLRGHLDAVRSVIFSGGGSPGEPEICTAGDDGTIKRWIIPARYETQPGIHNPPGDLDIQSYFTHRGHTGSVMCLASWSPSQNFSSGGRAQGDGWIFSGGQDATVRVWERGRVDPKATLDGHTDAVWSVCVLPGTTGSVFGQNNSYGGPDRIILASGAADGTVKVWSVSAPPQLISPQAGSGRRGGRVRGNSMSSGSAFPSSPQPSVASNSPFHYTLIHSISRANSTASPTSITPFSASGDAFAVSYADAAVLVYATRTGEEITAMASLETYDSTMSTGVNGVVATTSGLDSSLSVEAGRGLSEDEGVVSGATGSSGGVEGIIISGHEDRYIRFYDANSGQCTYNMLAHPAAISALSLSPDGRELVSAGHDASLRFWSLEKRSCTQEITSHRLMRGEGVCSVVWSQDGRWVVSAGGDGVVKVFAR</sequence>
<dbReference type="GeneID" id="43601145"/>
<dbReference type="CDD" id="cd00200">
    <property type="entry name" value="WD40"/>
    <property type="match status" value="1"/>
</dbReference>
<evidence type="ECO:0000256" key="2">
    <source>
        <dbReference type="ARBA" id="ARBA00022574"/>
    </source>
</evidence>
<dbReference type="PROSITE" id="PS50294">
    <property type="entry name" value="WD_REPEATS_REGION"/>
    <property type="match status" value="1"/>
</dbReference>
<protein>
    <submittedName>
        <fullName evidence="9">Putative signal transduction scaffold protein, essential for virulence and fertility</fullName>
    </submittedName>
</protein>
<evidence type="ECO:0000256" key="1">
    <source>
        <dbReference type="ARBA" id="ARBA00009616"/>
    </source>
</evidence>
<dbReference type="InterPro" id="IPR036322">
    <property type="entry name" value="WD40_repeat_dom_sf"/>
</dbReference>
<dbReference type="SMART" id="SM00320">
    <property type="entry name" value="WD40"/>
    <property type="match status" value="6"/>
</dbReference>
<feature type="compositionally biased region" description="Pro residues" evidence="7">
    <location>
        <begin position="241"/>
        <end position="252"/>
    </location>
</feature>
<keyword evidence="4" id="KW-0112">Calmodulin-binding</keyword>
<evidence type="ECO:0000313" key="10">
    <source>
        <dbReference type="Proteomes" id="UP000254866"/>
    </source>
</evidence>
<evidence type="ECO:0000313" key="9">
    <source>
        <dbReference type="EMBL" id="RDL33928.1"/>
    </source>
</evidence>
<dbReference type="Gene3D" id="2.130.10.10">
    <property type="entry name" value="YVTN repeat-like/Quinoprotein amine dehydrogenase"/>
    <property type="match status" value="2"/>
</dbReference>
<dbReference type="OrthoDB" id="727118at2759"/>
<dbReference type="AlphaFoldDB" id="A0A370TG99"/>
<dbReference type="PANTHER" id="PTHR15653:SF0">
    <property type="entry name" value="CONNECTOR OF KINASE TO AP-1, ISOFORM E"/>
    <property type="match status" value="1"/>
</dbReference>
<feature type="compositionally biased region" description="Basic residues" evidence="7">
    <location>
        <begin position="369"/>
        <end position="380"/>
    </location>
</feature>
<proteinExistence type="inferred from homology"/>
<feature type="compositionally biased region" description="Polar residues" evidence="7">
    <location>
        <begin position="265"/>
        <end position="293"/>
    </location>
</feature>
<feature type="compositionally biased region" description="Low complexity" evidence="7">
    <location>
        <begin position="207"/>
        <end position="218"/>
    </location>
</feature>
<evidence type="ECO:0000259" key="8">
    <source>
        <dbReference type="Pfam" id="PF08232"/>
    </source>
</evidence>
<dbReference type="STRING" id="2656787.A0A370TG99"/>
<keyword evidence="5" id="KW-0175">Coiled coil</keyword>
<evidence type="ECO:0000256" key="6">
    <source>
        <dbReference type="PROSITE-ProRule" id="PRU00221"/>
    </source>
</evidence>
<feature type="domain" description="Striatin N-terminal" evidence="8">
    <location>
        <begin position="41"/>
        <end position="188"/>
    </location>
</feature>
<evidence type="ECO:0000256" key="4">
    <source>
        <dbReference type="ARBA" id="ARBA00022860"/>
    </source>
</evidence>
<feature type="region of interest" description="Disordered" evidence="7">
    <location>
        <begin position="577"/>
        <end position="610"/>
    </location>
</feature>
<accession>A0A370TG99</accession>
<feature type="repeat" description="WD" evidence="6">
    <location>
        <begin position="552"/>
        <end position="579"/>
    </location>
</feature>
<evidence type="ECO:0000256" key="5">
    <source>
        <dbReference type="ARBA" id="ARBA00023054"/>
    </source>
</evidence>
<evidence type="ECO:0000256" key="3">
    <source>
        <dbReference type="ARBA" id="ARBA00022737"/>
    </source>
</evidence>
<dbReference type="RefSeq" id="XP_031867210.1">
    <property type="nucleotide sequence ID" value="XM_032016919.1"/>
</dbReference>
<feature type="compositionally biased region" description="Low complexity" evidence="7">
    <location>
        <begin position="592"/>
        <end position="609"/>
    </location>
</feature>
<feature type="region of interest" description="Disordered" evidence="7">
    <location>
        <begin position="122"/>
        <end position="397"/>
    </location>
</feature>
<dbReference type="InterPro" id="IPR020472">
    <property type="entry name" value="WD40_PAC1"/>
</dbReference>
<keyword evidence="10" id="KW-1185">Reference proteome</keyword>
<dbReference type="PRINTS" id="PR00320">
    <property type="entry name" value="GPROTEINBRPT"/>
</dbReference>
<dbReference type="PROSITE" id="PS50082">
    <property type="entry name" value="WD_REPEATS_2"/>
    <property type="match status" value="2"/>
</dbReference>
<keyword evidence="2 6" id="KW-0853">WD repeat</keyword>
<dbReference type="InterPro" id="IPR015943">
    <property type="entry name" value="WD40/YVTN_repeat-like_dom_sf"/>
</dbReference>
<organism evidence="9 10">
    <name type="scientific">Venustampulla echinocandica</name>
    <dbReference type="NCBI Taxonomy" id="2656787"/>
    <lineage>
        <taxon>Eukaryota</taxon>
        <taxon>Fungi</taxon>
        <taxon>Dikarya</taxon>
        <taxon>Ascomycota</taxon>
        <taxon>Pezizomycotina</taxon>
        <taxon>Leotiomycetes</taxon>
        <taxon>Helotiales</taxon>
        <taxon>Pleuroascaceae</taxon>
        <taxon>Venustampulla</taxon>
    </lineage>
</organism>
<feature type="region of interest" description="Disordered" evidence="7">
    <location>
        <begin position="1"/>
        <end position="39"/>
    </location>
</feature>
<dbReference type="Gene3D" id="1.20.5.300">
    <property type="match status" value="1"/>
</dbReference>
<comment type="similarity">
    <text evidence="1">Belongs to the WD repeat striatin family.</text>
</comment>
<dbReference type="InterPro" id="IPR013258">
    <property type="entry name" value="Striatin_N"/>
</dbReference>
<feature type="compositionally biased region" description="Low complexity" evidence="7">
    <location>
        <begin position="28"/>
        <end position="37"/>
    </location>
</feature>
<comment type="caution">
    <text evidence="9">The sequence shown here is derived from an EMBL/GenBank/DDBJ whole genome shotgun (WGS) entry which is preliminary data.</text>
</comment>
<reference evidence="9 10" key="1">
    <citation type="journal article" date="2018" name="IMA Fungus">
        <title>IMA Genome-F 9: Draft genome sequence of Annulohypoxylon stygium, Aspergillus mulundensis, Berkeleyomyces basicola (syn. Thielaviopsis basicola), Ceratocystis smalleyi, two Cercospora beticola strains, Coleophoma cylindrospora, Fusarium fracticaudum, Phialophora cf. hyalina, and Morchella septimelata.</title>
        <authorList>
            <person name="Wingfield B.D."/>
            <person name="Bills G.F."/>
            <person name="Dong Y."/>
            <person name="Huang W."/>
            <person name="Nel W.J."/>
            <person name="Swalarsk-Parry B.S."/>
            <person name="Vaghefi N."/>
            <person name="Wilken P.M."/>
            <person name="An Z."/>
            <person name="de Beer Z.W."/>
            <person name="De Vos L."/>
            <person name="Chen L."/>
            <person name="Duong T.A."/>
            <person name="Gao Y."/>
            <person name="Hammerbacher A."/>
            <person name="Kikkert J.R."/>
            <person name="Li Y."/>
            <person name="Li H."/>
            <person name="Li K."/>
            <person name="Li Q."/>
            <person name="Liu X."/>
            <person name="Ma X."/>
            <person name="Naidoo K."/>
            <person name="Pethybridge S.J."/>
            <person name="Sun J."/>
            <person name="Steenkamp E.T."/>
            <person name="van der Nest M.A."/>
            <person name="van Wyk S."/>
            <person name="Wingfield M.J."/>
            <person name="Xiong C."/>
            <person name="Yue Q."/>
            <person name="Zhang X."/>
        </authorList>
    </citation>
    <scope>NUCLEOTIDE SEQUENCE [LARGE SCALE GENOMIC DNA]</scope>
    <source>
        <strain evidence="9 10">BP 5553</strain>
    </source>
</reference>
<keyword evidence="3" id="KW-0677">Repeat</keyword>
<dbReference type="InterPro" id="IPR001680">
    <property type="entry name" value="WD40_rpt"/>
</dbReference>
<dbReference type="GO" id="GO:0005516">
    <property type="term" value="F:calmodulin binding"/>
    <property type="evidence" value="ECO:0007669"/>
    <property type="project" value="UniProtKB-KW"/>
</dbReference>
<feature type="compositionally biased region" description="Acidic residues" evidence="7">
    <location>
        <begin position="151"/>
        <end position="165"/>
    </location>
</feature>
<feature type="repeat" description="WD" evidence="6">
    <location>
        <begin position="749"/>
        <end position="790"/>
    </location>
</feature>
<name>A0A370TG99_9HELO</name>
<dbReference type="Pfam" id="PF08232">
    <property type="entry name" value="Striatin"/>
    <property type="match status" value="1"/>
</dbReference>
<feature type="compositionally biased region" description="Basic and acidic residues" evidence="7">
    <location>
        <begin position="166"/>
        <end position="178"/>
    </location>
</feature>
<evidence type="ECO:0000256" key="7">
    <source>
        <dbReference type="SAM" id="MobiDB-lite"/>
    </source>
</evidence>
<dbReference type="Pfam" id="PF00400">
    <property type="entry name" value="WD40"/>
    <property type="match status" value="5"/>
</dbReference>
<dbReference type="PANTHER" id="PTHR15653">
    <property type="entry name" value="STRIATIN"/>
    <property type="match status" value="1"/>
</dbReference>
<dbReference type="InterPro" id="IPR051488">
    <property type="entry name" value="WD_repeat_striatin"/>
</dbReference>
<gene>
    <name evidence="9" type="ORF">BP5553_08296</name>
</gene>